<evidence type="ECO:0000256" key="4">
    <source>
        <dbReference type="SAM" id="MobiDB-lite"/>
    </source>
</evidence>
<protein>
    <recommendedName>
        <fullName evidence="2">N-acetylmuramoyl-L-alanine amidase</fullName>
        <ecNumber evidence="2">3.5.1.28</ecNumber>
    </recommendedName>
</protein>
<evidence type="ECO:0000256" key="2">
    <source>
        <dbReference type="ARBA" id="ARBA00011901"/>
    </source>
</evidence>
<evidence type="ECO:0000313" key="7">
    <source>
        <dbReference type="Proteomes" id="UP001203058"/>
    </source>
</evidence>
<organism evidence="6 7">
    <name type="scientific">Sphingomonas telluris</name>
    <dbReference type="NCBI Taxonomy" id="2907998"/>
    <lineage>
        <taxon>Bacteria</taxon>
        <taxon>Pseudomonadati</taxon>
        <taxon>Pseudomonadota</taxon>
        <taxon>Alphaproteobacteria</taxon>
        <taxon>Sphingomonadales</taxon>
        <taxon>Sphingomonadaceae</taxon>
        <taxon>Sphingomonas</taxon>
    </lineage>
</organism>
<dbReference type="PANTHER" id="PTHR30404:SF0">
    <property type="entry name" value="N-ACETYLMURAMOYL-L-ALANINE AMIDASE AMIC"/>
    <property type="match status" value="1"/>
</dbReference>
<evidence type="ECO:0000256" key="1">
    <source>
        <dbReference type="ARBA" id="ARBA00001561"/>
    </source>
</evidence>
<keyword evidence="3" id="KW-0378">Hydrolase</keyword>
<accession>A0ABS9VIF2</accession>
<dbReference type="SMART" id="SM00646">
    <property type="entry name" value="Ami_3"/>
    <property type="match status" value="1"/>
</dbReference>
<dbReference type="EC" id="3.5.1.28" evidence="2"/>
<dbReference type="InterPro" id="IPR002508">
    <property type="entry name" value="MurNAc-LAA_cat"/>
</dbReference>
<dbReference type="RefSeq" id="WP_241445281.1">
    <property type="nucleotide sequence ID" value="NZ_JAKZHW010000001.1"/>
</dbReference>
<dbReference type="SUPFAM" id="SSF53187">
    <property type="entry name" value="Zn-dependent exopeptidases"/>
    <property type="match status" value="1"/>
</dbReference>
<evidence type="ECO:0000256" key="3">
    <source>
        <dbReference type="ARBA" id="ARBA00022801"/>
    </source>
</evidence>
<dbReference type="InterPro" id="IPR050695">
    <property type="entry name" value="N-acetylmuramoyl_amidase_3"/>
</dbReference>
<dbReference type="CDD" id="cd02696">
    <property type="entry name" value="MurNAc-LAA"/>
    <property type="match status" value="1"/>
</dbReference>
<name>A0ABS9VIF2_9SPHN</name>
<feature type="domain" description="MurNAc-LAA" evidence="5">
    <location>
        <begin position="138"/>
        <end position="289"/>
    </location>
</feature>
<keyword evidence="7" id="KW-1185">Reference proteome</keyword>
<sequence>MTEAKRRRAVAGAAFSLAGVLIAIMALGTSQRGDAASDAQSRALLGEARPNSVTVELSPAVGEVKLTEAKTPGRPIVVIDPGHGGRDPGAPGVSGNSTEKDLTLTLARELRAELAERGRVRVALTREDDRYLTLDQRAEIARKLGASVYLSLHIDSAPNPLARGATIYSLSDVASDSEAARLAARENKAGDALSSAADGSVRGMLSDLALREQMNASASLAERLVRKSSGRYLLRPEPHRFADFRVLRRAEVPAVLFEAGYISNADDEALLLMSDKREQIVVALAQAIEADVASRTVR</sequence>
<comment type="caution">
    <text evidence="6">The sequence shown here is derived from an EMBL/GenBank/DDBJ whole genome shotgun (WGS) entry which is preliminary data.</text>
</comment>
<proteinExistence type="predicted"/>
<dbReference type="PANTHER" id="PTHR30404">
    <property type="entry name" value="N-ACETYLMURAMOYL-L-ALANINE AMIDASE"/>
    <property type="match status" value="1"/>
</dbReference>
<reference evidence="6 7" key="1">
    <citation type="submission" date="2022-03" db="EMBL/GenBank/DDBJ databases">
        <authorList>
            <person name="Jo J.-H."/>
            <person name="Im W.-T."/>
        </authorList>
    </citation>
    <scope>NUCLEOTIDE SEQUENCE [LARGE SCALE GENOMIC DNA]</scope>
    <source>
        <strain evidence="6 7">SM33</strain>
    </source>
</reference>
<feature type="region of interest" description="Disordered" evidence="4">
    <location>
        <begin position="72"/>
        <end position="99"/>
    </location>
</feature>
<evidence type="ECO:0000313" key="6">
    <source>
        <dbReference type="EMBL" id="MCH8614738.1"/>
    </source>
</evidence>
<dbReference type="Proteomes" id="UP001203058">
    <property type="component" value="Unassembled WGS sequence"/>
</dbReference>
<dbReference type="Pfam" id="PF01520">
    <property type="entry name" value="Amidase_3"/>
    <property type="match status" value="1"/>
</dbReference>
<comment type="catalytic activity">
    <reaction evidence="1">
        <text>Hydrolyzes the link between N-acetylmuramoyl residues and L-amino acid residues in certain cell-wall glycopeptides.</text>
        <dbReference type="EC" id="3.5.1.28"/>
    </reaction>
</comment>
<evidence type="ECO:0000259" key="5">
    <source>
        <dbReference type="SMART" id="SM00646"/>
    </source>
</evidence>
<gene>
    <name evidence="6" type="ORF">LZ016_01270</name>
</gene>
<dbReference type="EMBL" id="JAKZHW010000001">
    <property type="protein sequence ID" value="MCH8614738.1"/>
    <property type="molecule type" value="Genomic_DNA"/>
</dbReference>
<dbReference type="Gene3D" id="3.40.630.40">
    <property type="entry name" value="Zn-dependent exopeptidases"/>
    <property type="match status" value="1"/>
</dbReference>